<evidence type="ECO:0000313" key="8">
    <source>
        <dbReference type="RefSeq" id="XP_012689722.1"/>
    </source>
</evidence>
<comment type="subcellular location">
    <subcellularLocation>
        <location evidence="1">Endomembrane system</location>
    </subcellularLocation>
    <subcellularLocation>
        <location evidence="2">Golgi apparatus</location>
    </subcellularLocation>
</comment>
<keyword evidence="6" id="KW-0812">Transmembrane</keyword>
<dbReference type="OrthoDB" id="10011371at2759"/>
<organism evidence="7 8">
    <name type="scientific">Clupea harengus</name>
    <name type="common">Atlantic herring</name>
    <dbReference type="NCBI Taxonomy" id="7950"/>
    <lineage>
        <taxon>Eukaryota</taxon>
        <taxon>Metazoa</taxon>
        <taxon>Chordata</taxon>
        <taxon>Craniata</taxon>
        <taxon>Vertebrata</taxon>
        <taxon>Euteleostomi</taxon>
        <taxon>Actinopterygii</taxon>
        <taxon>Neopterygii</taxon>
        <taxon>Teleostei</taxon>
        <taxon>Clupei</taxon>
        <taxon>Clupeiformes</taxon>
        <taxon>Clupeoidei</taxon>
        <taxon>Clupeidae</taxon>
        <taxon>Clupea</taxon>
    </lineage>
</organism>
<dbReference type="AlphaFoldDB" id="A0A6P3W4W6"/>
<reference evidence="8" key="1">
    <citation type="submission" date="2025-08" db="UniProtKB">
        <authorList>
            <consortium name="RefSeq"/>
        </authorList>
    </citation>
    <scope>IDENTIFICATION</scope>
</reference>
<evidence type="ECO:0000256" key="1">
    <source>
        <dbReference type="ARBA" id="ARBA00004308"/>
    </source>
</evidence>
<keyword evidence="8" id="KW-0418">Kinase</keyword>
<sequence length="523" mass="59838">METSFIQAADIRNALIHWMYYCLVRISNCCRRHPTARLNLIVASACFVYFVFALHQVGHTVNYQDRRPDKSQRYRTGRGVYSVLNDDPLAAPEPPTAQNPGVLSHPTRSNVVYITLRTKRLKPAIIRGTVRPKLRRKTGKKVKYWDPSALEATIDKAGREERREKHGDENDIAWSQIGNMGFDSNMLEKLNTVDVVSSIRIYSEKAPPWFSKDDIGAMRLLAGNTITRISKVQSPEYQPLVLFESTVDGFRSLTHSRNSTVNDRECRGRCGVIKRTVDMCEVFAFHLDRVLNLNMSLPAVGRRFQYLEGGQPCPVVLLDPSLRAVGNPTQPPHRLTWGSYQRLLKHRCWHKGVPPKPELGCTGIHHYEWSKLALFDFLLQVYGRLDRGCCGFRPRPEDSCVQLGHHENCADPDGAELAHIVHRPRDPRHLVFVNNKGFFDRDLDNLDFKLLEGIKELPDQAVSVLRGQHLRERLLQSLFLDQVYWESQGGRQGIEKLIDVIERRAKILLTYINAHGIKVIPMK</sequence>
<evidence type="ECO:0000256" key="5">
    <source>
        <dbReference type="ARBA" id="ARBA00023136"/>
    </source>
</evidence>
<dbReference type="KEGG" id="char:105906157"/>
<dbReference type="GO" id="GO:0005794">
    <property type="term" value="C:Golgi apparatus"/>
    <property type="evidence" value="ECO:0007669"/>
    <property type="project" value="UniProtKB-SubCell"/>
</dbReference>
<evidence type="ECO:0000256" key="2">
    <source>
        <dbReference type="ARBA" id="ARBA00004555"/>
    </source>
</evidence>
<gene>
    <name evidence="8" type="primary">gask1b</name>
</gene>
<dbReference type="GO" id="GO:0016301">
    <property type="term" value="F:kinase activity"/>
    <property type="evidence" value="ECO:0007669"/>
    <property type="project" value="UniProtKB-KW"/>
</dbReference>
<evidence type="ECO:0000313" key="7">
    <source>
        <dbReference type="Proteomes" id="UP000515152"/>
    </source>
</evidence>
<comment type="similarity">
    <text evidence="3">Belongs to the GASK family.</text>
</comment>
<dbReference type="GeneID" id="105906157"/>
<feature type="transmembrane region" description="Helical" evidence="6">
    <location>
        <begin position="38"/>
        <end position="58"/>
    </location>
</feature>
<evidence type="ECO:0000256" key="6">
    <source>
        <dbReference type="SAM" id="Phobius"/>
    </source>
</evidence>
<keyword evidence="6" id="KW-1133">Transmembrane helix</keyword>
<dbReference type="Pfam" id="PF15051">
    <property type="entry name" value="FAM198"/>
    <property type="match status" value="1"/>
</dbReference>
<keyword evidence="8" id="KW-0808">Transferase</keyword>
<keyword evidence="4" id="KW-0333">Golgi apparatus</keyword>
<keyword evidence="5 6" id="KW-0472">Membrane</keyword>
<dbReference type="PANTHER" id="PTHR15905:SF1">
    <property type="entry name" value="GOLGI-ASSOCIATED KINASE 1B"/>
    <property type="match status" value="1"/>
</dbReference>
<keyword evidence="7" id="KW-1185">Reference proteome</keyword>
<dbReference type="CTD" id="51313"/>
<name>A0A6P3W4W6_CLUHA</name>
<dbReference type="Proteomes" id="UP000515152">
    <property type="component" value="Chromosome 6"/>
</dbReference>
<protein>
    <submittedName>
        <fullName evidence="8">Golgi-associated kinase 1B</fullName>
    </submittedName>
</protein>
<dbReference type="InterPro" id="IPR029207">
    <property type="entry name" value="FAM198"/>
</dbReference>
<accession>A0A6P3W4W6</accession>
<dbReference type="PANTHER" id="PTHR15905">
    <property type="entry name" value="GOLGI-ASSOCIATED KINASE 1B-RELATED"/>
    <property type="match status" value="1"/>
</dbReference>
<evidence type="ECO:0000256" key="3">
    <source>
        <dbReference type="ARBA" id="ARBA00007691"/>
    </source>
</evidence>
<dbReference type="RefSeq" id="XP_012689722.1">
    <property type="nucleotide sequence ID" value="XM_012834268.2"/>
</dbReference>
<proteinExistence type="inferred from homology"/>
<evidence type="ECO:0000256" key="4">
    <source>
        <dbReference type="ARBA" id="ARBA00023034"/>
    </source>
</evidence>